<dbReference type="InterPro" id="IPR051845">
    <property type="entry name" value="Znf385"/>
</dbReference>
<evidence type="ECO:0000313" key="10">
    <source>
        <dbReference type="RefSeq" id="XP_030750871.1"/>
    </source>
</evidence>
<dbReference type="RefSeq" id="XP_030750871.1">
    <property type="nucleotide sequence ID" value="XM_030895011.1"/>
</dbReference>
<sequence length="188" mass="21197">MYNSTTFSMNNVSNLTSSYYTNKKTDIMSGDIHSGVQDVILSEQNELENQHDLTKSDNIEELLKTGKYSTISTIGNGNSASELSLCCDICNIRVTSAKILQRHLEGRRHKSRAERDGKTFHCELCDVTANSEIQLNIHMSSSRHKSRIAREEYKEFTSLSSYSTSFYILLFCIFCIGLNVVILVKGAF</sequence>
<keyword evidence="7" id="KW-0812">Transmembrane</keyword>
<comment type="subcellular location">
    <subcellularLocation>
        <location evidence="1">Nucleus</location>
    </subcellularLocation>
</comment>
<dbReference type="Pfam" id="PF12874">
    <property type="entry name" value="zf-met"/>
    <property type="match status" value="2"/>
</dbReference>
<dbReference type="AlphaFoldDB" id="A0A6J2XID4"/>
<keyword evidence="5" id="KW-0862">Zinc</keyword>
<dbReference type="InterPro" id="IPR003604">
    <property type="entry name" value="Matrin/U1-like-C_Znf_C2H2"/>
</dbReference>
<dbReference type="SUPFAM" id="SSF57667">
    <property type="entry name" value="beta-beta-alpha zinc fingers"/>
    <property type="match status" value="2"/>
</dbReference>
<evidence type="ECO:0000256" key="3">
    <source>
        <dbReference type="ARBA" id="ARBA00022737"/>
    </source>
</evidence>
<organism evidence="9 10">
    <name type="scientific">Sitophilus oryzae</name>
    <name type="common">Rice weevil</name>
    <name type="synonym">Curculio oryzae</name>
    <dbReference type="NCBI Taxonomy" id="7048"/>
    <lineage>
        <taxon>Eukaryota</taxon>
        <taxon>Metazoa</taxon>
        <taxon>Ecdysozoa</taxon>
        <taxon>Arthropoda</taxon>
        <taxon>Hexapoda</taxon>
        <taxon>Insecta</taxon>
        <taxon>Pterygota</taxon>
        <taxon>Neoptera</taxon>
        <taxon>Endopterygota</taxon>
        <taxon>Coleoptera</taxon>
        <taxon>Polyphaga</taxon>
        <taxon>Cucujiformia</taxon>
        <taxon>Curculionidae</taxon>
        <taxon>Dryophthorinae</taxon>
        <taxon>Sitophilus</taxon>
    </lineage>
</organism>
<evidence type="ECO:0000256" key="4">
    <source>
        <dbReference type="ARBA" id="ARBA00022771"/>
    </source>
</evidence>
<accession>A0A6J2XID4</accession>
<evidence type="ECO:0000313" key="9">
    <source>
        <dbReference type="Proteomes" id="UP000504635"/>
    </source>
</evidence>
<keyword evidence="7" id="KW-1133">Transmembrane helix</keyword>
<dbReference type="SMART" id="SM00451">
    <property type="entry name" value="ZnF_U1"/>
    <property type="match status" value="2"/>
</dbReference>
<dbReference type="PANTHER" id="PTHR23067">
    <property type="entry name" value="DOUBLE-STRANDED RNA-BINDING ZINC FINGER PROTEIN"/>
    <property type="match status" value="1"/>
</dbReference>
<dbReference type="GO" id="GO:0003676">
    <property type="term" value="F:nucleic acid binding"/>
    <property type="evidence" value="ECO:0007669"/>
    <property type="project" value="InterPro"/>
</dbReference>
<keyword evidence="2" id="KW-0479">Metal-binding</keyword>
<proteinExistence type="predicted"/>
<dbReference type="InterPro" id="IPR013087">
    <property type="entry name" value="Znf_C2H2_type"/>
</dbReference>
<dbReference type="PROSITE" id="PS00028">
    <property type="entry name" value="ZINC_FINGER_C2H2_1"/>
    <property type="match status" value="1"/>
</dbReference>
<evidence type="ECO:0000259" key="8">
    <source>
        <dbReference type="PROSITE" id="PS00028"/>
    </source>
</evidence>
<dbReference type="InParanoid" id="A0A6J2XID4"/>
<dbReference type="PANTHER" id="PTHR23067:SF14">
    <property type="entry name" value="C2H2-TYPE DOMAIN-CONTAINING PROTEIN"/>
    <property type="match status" value="1"/>
</dbReference>
<feature type="domain" description="C2H2-type" evidence="8">
    <location>
        <begin position="86"/>
        <end position="109"/>
    </location>
</feature>
<dbReference type="GeneID" id="115878463"/>
<protein>
    <submittedName>
        <fullName evidence="10">Zinc finger protein 385D-like</fullName>
    </submittedName>
</protein>
<reference evidence="10" key="1">
    <citation type="submission" date="2025-08" db="UniProtKB">
        <authorList>
            <consortium name="RefSeq"/>
        </authorList>
    </citation>
    <scope>IDENTIFICATION</scope>
    <source>
        <tissue evidence="10">Gonads</tissue>
    </source>
</reference>
<keyword evidence="9" id="KW-1185">Reference proteome</keyword>
<dbReference type="GO" id="GO:0005634">
    <property type="term" value="C:nucleus"/>
    <property type="evidence" value="ECO:0007669"/>
    <property type="project" value="UniProtKB-SubCell"/>
</dbReference>
<gene>
    <name evidence="10" type="primary">LOC115878463</name>
</gene>
<feature type="transmembrane region" description="Helical" evidence="7">
    <location>
        <begin position="166"/>
        <end position="184"/>
    </location>
</feature>
<dbReference type="InterPro" id="IPR036236">
    <property type="entry name" value="Znf_C2H2_sf"/>
</dbReference>
<dbReference type="GO" id="GO:0008270">
    <property type="term" value="F:zinc ion binding"/>
    <property type="evidence" value="ECO:0007669"/>
    <property type="project" value="UniProtKB-KW"/>
</dbReference>
<keyword evidence="6" id="KW-0539">Nucleus</keyword>
<evidence type="ECO:0000256" key="2">
    <source>
        <dbReference type="ARBA" id="ARBA00022723"/>
    </source>
</evidence>
<name>A0A6J2XID4_SITOR</name>
<dbReference type="SMART" id="SM00355">
    <property type="entry name" value="ZnF_C2H2"/>
    <property type="match status" value="2"/>
</dbReference>
<keyword evidence="4" id="KW-0863">Zinc-finger</keyword>
<dbReference type="Proteomes" id="UP000504635">
    <property type="component" value="Unplaced"/>
</dbReference>
<keyword evidence="7" id="KW-0472">Membrane</keyword>
<dbReference type="OrthoDB" id="434647at2759"/>
<keyword evidence="3" id="KW-0677">Repeat</keyword>
<evidence type="ECO:0000256" key="6">
    <source>
        <dbReference type="ARBA" id="ARBA00023242"/>
    </source>
</evidence>
<dbReference type="Gene3D" id="3.30.160.60">
    <property type="entry name" value="Classic Zinc Finger"/>
    <property type="match status" value="2"/>
</dbReference>
<evidence type="ECO:0000256" key="5">
    <source>
        <dbReference type="ARBA" id="ARBA00022833"/>
    </source>
</evidence>
<dbReference type="KEGG" id="soy:115878463"/>
<evidence type="ECO:0000256" key="1">
    <source>
        <dbReference type="ARBA" id="ARBA00004123"/>
    </source>
</evidence>
<evidence type="ECO:0000256" key="7">
    <source>
        <dbReference type="SAM" id="Phobius"/>
    </source>
</evidence>